<dbReference type="EMBL" id="JAHSPG010000008">
    <property type="protein sequence ID" value="MBV4357986.1"/>
    <property type="molecule type" value="Genomic_DNA"/>
</dbReference>
<dbReference type="InterPro" id="IPR055342">
    <property type="entry name" value="MreC_beta-barrel_core"/>
</dbReference>
<sequence>MRNIFLFIRRYSNFLLFLVLQIIALSFLFRFNKYHEAVFNGFSSEVTGRVSQKYNSVEYYFQLKKTNDALVHENLELRKMLKDNYESYDTTKKVVVDSIKVDSILKYQKYQYYEAKVVGSFITTQTNYFMLHRGAKQGVHADMGVIGPQGIVGRVVNVSDNFSTVMSVLNRQFKVDAKLKKSGDRGRVEWDGASPQYIFLKNIPKSAPIAKGDSVLTSDLSSIFPPNIMIGTVAEIVNDPSSNFYTLKLKTATNFSSVQYVNVVENLQLDERKALEEAAQKNQ</sequence>
<accession>A0A9E2S8U2</accession>
<comment type="caution">
    <text evidence="2">The sequence shown here is derived from an EMBL/GenBank/DDBJ whole genome shotgun (WGS) entry which is preliminary data.</text>
</comment>
<dbReference type="Pfam" id="PF04085">
    <property type="entry name" value="MreC"/>
    <property type="match status" value="1"/>
</dbReference>
<reference evidence="2" key="1">
    <citation type="submission" date="2021-06" db="EMBL/GenBank/DDBJ databases">
        <authorList>
            <person name="Huq M.A."/>
        </authorList>
    </citation>
    <scope>NUCLEOTIDE SEQUENCE</scope>
    <source>
        <strain evidence="2">MAH-26</strain>
    </source>
</reference>
<dbReference type="NCBIfam" id="NF010532">
    <property type="entry name" value="PRK13922.9-3"/>
    <property type="match status" value="1"/>
</dbReference>
<dbReference type="GO" id="GO:0005886">
    <property type="term" value="C:plasma membrane"/>
    <property type="evidence" value="ECO:0007669"/>
    <property type="project" value="TreeGrafter"/>
</dbReference>
<dbReference type="PANTHER" id="PTHR34138">
    <property type="entry name" value="CELL SHAPE-DETERMINING PROTEIN MREC"/>
    <property type="match status" value="1"/>
</dbReference>
<dbReference type="RefSeq" id="WP_217791637.1">
    <property type="nucleotide sequence ID" value="NZ_JAHSPG010000008.1"/>
</dbReference>
<dbReference type="AlphaFoldDB" id="A0A9E2S8U2"/>
<evidence type="ECO:0000313" key="2">
    <source>
        <dbReference type="EMBL" id="MBV4357986.1"/>
    </source>
</evidence>
<evidence type="ECO:0000259" key="1">
    <source>
        <dbReference type="Pfam" id="PF04085"/>
    </source>
</evidence>
<dbReference type="GO" id="GO:0008360">
    <property type="term" value="P:regulation of cell shape"/>
    <property type="evidence" value="ECO:0007669"/>
    <property type="project" value="InterPro"/>
</dbReference>
<feature type="domain" description="Rod shape-determining protein MreC beta-barrel core" evidence="1">
    <location>
        <begin position="118"/>
        <end position="265"/>
    </location>
</feature>
<protein>
    <submittedName>
        <fullName evidence="2">Rod shape-determining protein MreC</fullName>
    </submittedName>
</protein>
<proteinExistence type="predicted"/>
<dbReference type="InterPro" id="IPR007221">
    <property type="entry name" value="MreC"/>
</dbReference>
<organism evidence="2 3">
    <name type="scientific">Pinibacter aurantiacus</name>
    <dbReference type="NCBI Taxonomy" id="2851599"/>
    <lineage>
        <taxon>Bacteria</taxon>
        <taxon>Pseudomonadati</taxon>
        <taxon>Bacteroidota</taxon>
        <taxon>Chitinophagia</taxon>
        <taxon>Chitinophagales</taxon>
        <taxon>Chitinophagaceae</taxon>
        <taxon>Pinibacter</taxon>
    </lineage>
</organism>
<gene>
    <name evidence="2" type="primary">mreC</name>
    <name evidence="2" type="ORF">KTO63_12555</name>
</gene>
<dbReference type="Proteomes" id="UP000812270">
    <property type="component" value="Unassembled WGS sequence"/>
</dbReference>
<keyword evidence="3" id="KW-1185">Reference proteome</keyword>
<dbReference type="PANTHER" id="PTHR34138:SF1">
    <property type="entry name" value="CELL SHAPE-DETERMINING PROTEIN MREC"/>
    <property type="match status" value="1"/>
</dbReference>
<name>A0A9E2S8U2_9BACT</name>
<evidence type="ECO:0000313" key="3">
    <source>
        <dbReference type="Proteomes" id="UP000812270"/>
    </source>
</evidence>